<evidence type="ECO:0000313" key="1">
    <source>
        <dbReference type="EMBL" id="KAK0179942.1"/>
    </source>
</evidence>
<protein>
    <submittedName>
        <fullName evidence="1">Uncharacterized protein</fullName>
    </submittedName>
</protein>
<accession>A0AA39G1S5</accession>
<gene>
    <name evidence="1" type="ORF">PV327_005637</name>
</gene>
<evidence type="ECO:0000313" key="2">
    <source>
        <dbReference type="Proteomes" id="UP001168972"/>
    </source>
</evidence>
<keyword evidence="2" id="KW-1185">Reference proteome</keyword>
<proteinExistence type="predicted"/>
<dbReference type="AlphaFoldDB" id="A0AA39G1S5"/>
<dbReference type="PANTHER" id="PTHR47890:SF1">
    <property type="entry name" value="LD24308P"/>
    <property type="match status" value="1"/>
</dbReference>
<organism evidence="1 2">
    <name type="scientific">Microctonus hyperodae</name>
    <name type="common">Parasitoid wasp</name>
    <dbReference type="NCBI Taxonomy" id="165561"/>
    <lineage>
        <taxon>Eukaryota</taxon>
        <taxon>Metazoa</taxon>
        <taxon>Ecdysozoa</taxon>
        <taxon>Arthropoda</taxon>
        <taxon>Hexapoda</taxon>
        <taxon>Insecta</taxon>
        <taxon>Pterygota</taxon>
        <taxon>Neoptera</taxon>
        <taxon>Endopterygota</taxon>
        <taxon>Hymenoptera</taxon>
        <taxon>Apocrita</taxon>
        <taxon>Ichneumonoidea</taxon>
        <taxon>Braconidae</taxon>
        <taxon>Euphorinae</taxon>
        <taxon>Microctonus</taxon>
    </lineage>
</organism>
<reference evidence="1" key="1">
    <citation type="journal article" date="2023" name="bioRxiv">
        <title>Scaffold-level genome assemblies of two parasitoid biocontrol wasps reveal the parthenogenesis mechanism and an associated novel virus.</title>
        <authorList>
            <person name="Inwood S."/>
            <person name="Skelly J."/>
            <person name="Guhlin J."/>
            <person name="Harrop T."/>
            <person name="Goldson S."/>
            <person name="Dearden P."/>
        </authorList>
    </citation>
    <scope>NUCLEOTIDE SEQUENCE</scope>
    <source>
        <strain evidence="1">Lincoln</strain>
        <tissue evidence="1">Whole body</tissue>
    </source>
</reference>
<dbReference type="PANTHER" id="PTHR47890">
    <property type="entry name" value="LD24308P"/>
    <property type="match status" value="1"/>
</dbReference>
<name>A0AA39G1S5_MICHY</name>
<dbReference type="Pfam" id="PF16061">
    <property type="entry name" value="DUF4803"/>
    <property type="match status" value="1"/>
</dbReference>
<sequence>MRLITAADLEYTHQLPKFSCYEKCETKNYKLYELMTDTAISDCRTIGLAKFIESCPAEPESNRKYMWWKYNGTTYGRNEGCPTTKKKGNGELPYIEACYVCGCDVRFKNDALNQNAVHNISVTPQVSDIENNMVVVGVKFVIHKNVLHLQIQQSKFVLDEIYDNSSIWKSLDDNRSKIHSERLSTFSGQLYIDDVMLPPKYVVTGVQFLSRYENPDGFYLQIHGTPFDLKTGHLNPQDSNWFVADPDSSGNSDYSRNRFRLNTNNLDDPTRCNEYNYDRTTNYYIRFQHSSVLKDGGQSTVPFIDAQPAETYPPFPLGGIGLFYRNKEGCGGYITPRIFTIDISQYN</sequence>
<comment type="caution">
    <text evidence="1">The sequence shown here is derived from an EMBL/GenBank/DDBJ whole genome shotgun (WGS) entry which is preliminary data.</text>
</comment>
<dbReference type="InterPro" id="IPR032062">
    <property type="entry name" value="DUF4803"/>
</dbReference>
<dbReference type="Proteomes" id="UP001168972">
    <property type="component" value="Unassembled WGS sequence"/>
</dbReference>
<dbReference type="EMBL" id="JAQQBR010000003">
    <property type="protein sequence ID" value="KAK0179942.1"/>
    <property type="molecule type" value="Genomic_DNA"/>
</dbReference>
<reference evidence="1" key="2">
    <citation type="submission" date="2023-03" db="EMBL/GenBank/DDBJ databases">
        <authorList>
            <person name="Inwood S.N."/>
            <person name="Skelly J.G."/>
            <person name="Guhlin J."/>
            <person name="Harrop T.W.R."/>
            <person name="Goldson S.G."/>
            <person name="Dearden P.K."/>
        </authorList>
    </citation>
    <scope>NUCLEOTIDE SEQUENCE</scope>
    <source>
        <strain evidence="1">Lincoln</strain>
        <tissue evidence="1">Whole body</tissue>
    </source>
</reference>